<gene>
    <name evidence="1" type="ORF">BMF94_1987</name>
</gene>
<keyword evidence="2" id="KW-1185">Reference proteome</keyword>
<dbReference type="EMBL" id="PJQD01000020">
    <property type="protein sequence ID" value="POY75011.1"/>
    <property type="molecule type" value="Genomic_DNA"/>
</dbReference>
<protein>
    <submittedName>
        <fullName evidence="1">Uncharacterized protein</fullName>
    </submittedName>
</protein>
<organism evidence="1 2">
    <name type="scientific">Rhodotorula taiwanensis</name>
    <dbReference type="NCBI Taxonomy" id="741276"/>
    <lineage>
        <taxon>Eukaryota</taxon>
        <taxon>Fungi</taxon>
        <taxon>Dikarya</taxon>
        <taxon>Basidiomycota</taxon>
        <taxon>Pucciniomycotina</taxon>
        <taxon>Microbotryomycetes</taxon>
        <taxon>Sporidiobolales</taxon>
        <taxon>Sporidiobolaceae</taxon>
        <taxon>Rhodotorula</taxon>
    </lineage>
</organism>
<dbReference type="OrthoDB" id="2529897at2759"/>
<name>A0A2S5BE34_9BASI</name>
<proteinExistence type="predicted"/>
<dbReference type="AlphaFoldDB" id="A0A2S5BE34"/>
<sequence>MGSGNTVIASVATDVNGDPISTRTLSILTSTAAAAATTTSTTTAAAENLGAPAQATYTQAGVIVTWYATTPVVVTPTAWSSGNVQAASAYAASVTTQSAYKAQAQSALAGGGASRYSAFPLASAGEWSIMLGVTVIGGLVGAVAML</sequence>
<evidence type="ECO:0000313" key="1">
    <source>
        <dbReference type="EMBL" id="POY75011.1"/>
    </source>
</evidence>
<comment type="caution">
    <text evidence="1">The sequence shown here is derived from an EMBL/GenBank/DDBJ whole genome shotgun (WGS) entry which is preliminary data.</text>
</comment>
<accession>A0A2S5BE34</accession>
<reference evidence="1 2" key="1">
    <citation type="journal article" date="2018" name="Front. Microbiol.">
        <title>Prospects for Fungal Bioremediation of Acidic Radioactive Waste Sites: Characterization and Genome Sequence of Rhodotorula taiwanensis MD1149.</title>
        <authorList>
            <person name="Tkavc R."/>
            <person name="Matrosova V.Y."/>
            <person name="Grichenko O.E."/>
            <person name="Gostincar C."/>
            <person name="Volpe R.P."/>
            <person name="Klimenkova P."/>
            <person name="Gaidamakova E.K."/>
            <person name="Zhou C.E."/>
            <person name="Stewart B.J."/>
            <person name="Lyman M.G."/>
            <person name="Malfatti S.A."/>
            <person name="Rubinfeld B."/>
            <person name="Courtot M."/>
            <person name="Singh J."/>
            <person name="Dalgard C.L."/>
            <person name="Hamilton T."/>
            <person name="Frey K.G."/>
            <person name="Gunde-Cimerman N."/>
            <person name="Dugan L."/>
            <person name="Daly M.J."/>
        </authorList>
    </citation>
    <scope>NUCLEOTIDE SEQUENCE [LARGE SCALE GENOMIC DNA]</scope>
    <source>
        <strain evidence="1 2">MD1149</strain>
    </source>
</reference>
<dbReference type="Proteomes" id="UP000237144">
    <property type="component" value="Unassembled WGS sequence"/>
</dbReference>
<evidence type="ECO:0000313" key="2">
    <source>
        <dbReference type="Proteomes" id="UP000237144"/>
    </source>
</evidence>